<dbReference type="OrthoDB" id="1065058at2759"/>
<dbReference type="SUPFAM" id="SSF56784">
    <property type="entry name" value="HAD-like"/>
    <property type="match status" value="1"/>
</dbReference>
<dbReference type="EMBL" id="AOGT01001971">
    <property type="protein sequence ID" value="EMG46542.1"/>
    <property type="molecule type" value="Genomic_DNA"/>
</dbReference>
<dbReference type="InterPro" id="IPR010237">
    <property type="entry name" value="Pyr-5-nucltdase"/>
</dbReference>
<dbReference type="GO" id="GO:0009166">
    <property type="term" value="P:nucleotide catabolic process"/>
    <property type="evidence" value="ECO:0007669"/>
    <property type="project" value="TreeGrafter"/>
</dbReference>
<dbReference type="SFLD" id="SFLDG01129">
    <property type="entry name" value="C1.5:_HAD__Beta-PGM__Phosphata"/>
    <property type="match status" value="1"/>
</dbReference>
<dbReference type="HOGENOM" id="CLU_059493_0_1_1"/>
<comment type="caution">
    <text evidence="1">The sequence shown here is derived from an EMBL/GenBank/DDBJ whole genome shotgun (WGS) entry which is preliminary data.</text>
</comment>
<name>M3HGY8_CANMX</name>
<dbReference type="OMA" id="WEANEKS"/>
<organism evidence="1 2">
    <name type="scientific">Candida maltosa (strain Xu316)</name>
    <name type="common">Yeast</name>
    <dbReference type="NCBI Taxonomy" id="1245528"/>
    <lineage>
        <taxon>Eukaryota</taxon>
        <taxon>Fungi</taxon>
        <taxon>Dikarya</taxon>
        <taxon>Ascomycota</taxon>
        <taxon>Saccharomycotina</taxon>
        <taxon>Pichiomycetes</taxon>
        <taxon>Debaryomycetaceae</taxon>
        <taxon>Candida/Lodderomyces clade</taxon>
        <taxon>Candida</taxon>
    </lineage>
</organism>
<dbReference type="InterPro" id="IPR023214">
    <property type="entry name" value="HAD_sf"/>
</dbReference>
<evidence type="ECO:0000313" key="1">
    <source>
        <dbReference type="EMBL" id="EMG46542.1"/>
    </source>
</evidence>
<evidence type="ECO:0000313" key="2">
    <source>
        <dbReference type="Proteomes" id="UP000011777"/>
    </source>
</evidence>
<dbReference type="Gene3D" id="3.40.50.1000">
    <property type="entry name" value="HAD superfamily/HAD-like"/>
    <property type="match status" value="1"/>
</dbReference>
<dbReference type="STRING" id="1245528.M3HGY8"/>
<dbReference type="GO" id="GO:0008252">
    <property type="term" value="F:nucleotidase activity"/>
    <property type="evidence" value="ECO:0007669"/>
    <property type="project" value="TreeGrafter"/>
</dbReference>
<dbReference type="Proteomes" id="UP000011777">
    <property type="component" value="Unassembled WGS sequence"/>
</dbReference>
<gene>
    <name evidence="1" type="ORF">G210_3209</name>
</gene>
<dbReference type="FunFam" id="1.10.150.450:FF:000001">
    <property type="entry name" value="SDT1p Pyrimidine nucleotidase"/>
    <property type="match status" value="1"/>
</dbReference>
<dbReference type="InterPro" id="IPR052791">
    <property type="entry name" value="SSM1_domain"/>
</dbReference>
<reference evidence="1 2" key="1">
    <citation type="submission" date="2013-02" db="EMBL/GenBank/DDBJ databases">
        <title>Genome sequence of Candida maltosa Xu316, a potential industrial strain for xylitol and ethanol production.</title>
        <authorList>
            <person name="Yu J."/>
            <person name="Wang Q."/>
            <person name="Geng X."/>
            <person name="Bao W."/>
            <person name="He P."/>
            <person name="Cai J."/>
        </authorList>
    </citation>
    <scope>NUCLEOTIDE SEQUENCE [LARGE SCALE GENOMIC DNA]</scope>
    <source>
        <strain evidence="2">Xu316</strain>
    </source>
</reference>
<protein>
    <submittedName>
        <fullName evidence="1">Putative pyrimidine 5' nucleotidase</fullName>
    </submittedName>
</protein>
<accession>M3HGY8</accession>
<dbReference type="Gene3D" id="1.10.150.450">
    <property type="match status" value="1"/>
</dbReference>
<dbReference type="InterPro" id="IPR036412">
    <property type="entry name" value="HAD-like_sf"/>
</dbReference>
<dbReference type="PANTHER" id="PTHR47438:SF1">
    <property type="entry name" value="PHOSPHATE METABOLISM PROTEIN 8-RELATED"/>
    <property type="match status" value="1"/>
</dbReference>
<sequence>MTVSNNQTVTYINPELTEAENAKPGRHVNLRFGYGPIPPHDANKKIFFFDIDNCLYPRSTKINDMMQVKIHDYFRKSLQLDDEEAHELHMNYYKTYGLAIEGLVRNHQVDALDYNSKVDDALDLHSVLRYDQTLRNTLTTIKESNKFDYFWLITNAYKNHALRVVSFLGIGDLFDGLTFCDYAKYPIICKPMKEYFHNCFALTQLDFHNKEVMGKQYFIDDSELNVKAAFNLGVGHVFHYVEWQSDIENLKKKPDFEQYYGKGDNSDPHKIFIVSDFSDLPKLVGCS</sequence>
<dbReference type="Pfam" id="PF00702">
    <property type="entry name" value="Hydrolase"/>
    <property type="match status" value="1"/>
</dbReference>
<dbReference type="GO" id="GO:0006206">
    <property type="term" value="P:pyrimidine nucleobase metabolic process"/>
    <property type="evidence" value="ECO:0007669"/>
    <property type="project" value="TreeGrafter"/>
</dbReference>
<proteinExistence type="predicted"/>
<dbReference type="SFLD" id="SFLDG01132">
    <property type="entry name" value="C1.5.3:_5'-Nucleotidase_Like"/>
    <property type="match status" value="1"/>
</dbReference>
<dbReference type="PANTHER" id="PTHR47438">
    <property type="entry name" value="PHOSPHATE METABOLISM PROTEIN 8-RELATED"/>
    <property type="match status" value="1"/>
</dbReference>
<dbReference type="eggNOG" id="KOG3109">
    <property type="taxonomic scope" value="Eukaryota"/>
</dbReference>
<dbReference type="NCBIfam" id="TIGR01993">
    <property type="entry name" value="Pyr-5-nucltdase"/>
    <property type="match status" value="1"/>
</dbReference>
<dbReference type="SFLD" id="SFLDS00003">
    <property type="entry name" value="Haloacid_Dehalogenase"/>
    <property type="match status" value="1"/>
</dbReference>
<keyword evidence="2" id="KW-1185">Reference proteome</keyword>
<dbReference type="AlphaFoldDB" id="M3HGY8"/>